<name>A0ABS8VAG1_DATST</name>
<evidence type="ECO:0000313" key="2">
    <source>
        <dbReference type="EMBL" id="MCD9643829.1"/>
    </source>
</evidence>
<organism evidence="2 3">
    <name type="scientific">Datura stramonium</name>
    <name type="common">Jimsonweed</name>
    <name type="synonym">Common thornapple</name>
    <dbReference type="NCBI Taxonomy" id="4076"/>
    <lineage>
        <taxon>Eukaryota</taxon>
        <taxon>Viridiplantae</taxon>
        <taxon>Streptophyta</taxon>
        <taxon>Embryophyta</taxon>
        <taxon>Tracheophyta</taxon>
        <taxon>Spermatophyta</taxon>
        <taxon>Magnoliopsida</taxon>
        <taxon>eudicotyledons</taxon>
        <taxon>Gunneridae</taxon>
        <taxon>Pentapetalae</taxon>
        <taxon>asterids</taxon>
        <taxon>lamiids</taxon>
        <taxon>Solanales</taxon>
        <taxon>Solanaceae</taxon>
        <taxon>Solanoideae</taxon>
        <taxon>Datureae</taxon>
        <taxon>Datura</taxon>
    </lineage>
</organism>
<proteinExistence type="predicted"/>
<sequence>GGQIWVSTCAPYTVSGRSLLDKIANLYRPDLHSGQLPSYNPSVLQHTKLGP</sequence>
<feature type="compositionally biased region" description="Polar residues" evidence="1">
    <location>
        <begin position="35"/>
        <end position="45"/>
    </location>
</feature>
<keyword evidence="3" id="KW-1185">Reference proteome</keyword>
<evidence type="ECO:0000313" key="3">
    <source>
        <dbReference type="Proteomes" id="UP000823775"/>
    </source>
</evidence>
<feature type="region of interest" description="Disordered" evidence="1">
    <location>
        <begin position="32"/>
        <end position="51"/>
    </location>
</feature>
<feature type="non-terminal residue" evidence="2">
    <location>
        <position position="1"/>
    </location>
</feature>
<gene>
    <name evidence="2" type="ORF">HAX54_031676</name>
</gene>
<reference evidence="2 3" key="1">
    <citation type="journal article" date="2021" name="BMC Genomics">
        <title>Datura genome reveals duplications of psychoactive alkaloid biosynthetic genes and high mutation rate following tissue culture.</title>
        <authorList>
            <person name="Rajewski A."/>
            <person name="Carter-House D."/>
            <person name="Stajich J."/>
            <person name="Litt A."/>
        </authorList>
    </citation>
    <scope>NUCLEOTIDE SEQUENCE [LARGE SCALE GENOMIC DNA]</scope>
    <source>
        <strain evidence="2">AR-01</strain>
    </source>
</reference>
<accession>A0ABS8VAG1</accession>
<evidence type="ECO:0000256" key="1">
    <source>
        <dbReference type="SAM" id="MobiDB-lite"/>
    </source>
</evidence>
<comment type="caution">
    <text evidence="2">The sequence shown here is derived from an EMBL/GenBank/DDBJ whole genome shotgun (WGS) entry which is preliminary data.</text>
</comment>
<protein>
    <submittedName>
        <fullName evidence="2">Uncharacterized protein</fullName>
    </submittedName>
</protein>
<dbReference type="EMBL" id="JACEIK010004009">
    <property type="protein sequence ID" value="MCD9643829.1"/>
    <property type="molecule type" value="Genomic_DNA"/>
</dbReference>
<dbReference type="Proteomes" id="UP000823775">
    <property type="component" value="Unassembled WGS sequence"/>
</dbReference>